<dbReference type="Proteomes" id="UP000239209">
    <property type="component" value="Unassembled WGS sequence"/>
</dbReference>
<comment type="caution">
    <text evidence="4">The sequence shown here is derived from an EMBL/GenBank/DDBJ whole genome shotgun (WGS) entry which is preliminary data.</text>
</comment>
<sequence>MRRLVFPTILASGLVVLGAVPASAEPAPVATQAKAVAGKKVCKVTDPLLNELSGIVATDDGYVVINDSSEGSRRRVFYLDGGCDITKKVEFSGNGPRDTEDLILSPDGKTLWIADTGDNGVRQKPPDHRDTISVWTMPVDGSKQPKIHRLKYPSGDYHDAEALLLDGSGKPIIVTKEITGTALLYTPAGPLKTNNTEGVPLKRVGQVQLPRTDTEGSALARLAQGVVTGGAVAPGGTKVVLRTYLDAFEWDVANGDVVAALKNKPRVTGLPNEPGYGEAITYSADGKTFATVSDFGDVDDEDTANHIRRYTPATQVLQAKAAAKDGKASDDGPSWFSELSISDITYLVGGVGVLGAILVGAGIFGIVRARKKPLPDPPAKPTEGTGPKPIDAETELLSVGGPPQRPAYGSGAAASAPGVYGAKGSGVYGGAPASGRPGAAPPVGRPGAAQPGRPGGTQARPGGGQPGAGGHPGRPGAGQPGPGGQPGRPGGSQPGRPGGPPGGQPGRPAGGQPGRPAGPPAGQPARPGGGQPARPAGGQPARPAGQPARPAGGQPARPAGQPARPGGGQPGRPAGPPAGQPARPAGQPARPASGQPARPAGGQPARPAGGQPARPAGGQPARPGGGGGQPGRSGGAPPAGPPRGGQPGARPAGGGRGGSVYGAPPPPPPPGGGGGRQAGTSRPTGFHGAPGAAQTPSASRQNGPINSMSSTRDGRPDYGPPRGY</sequence>
<feature type="compositionally biased region" description="Polar residues" evidence="1">
    <location>
        <begin position="694"/>
        <end position="711"/>
    </location>
</feature>
<feature type="compositionally biased region" description="Low complexity" evidence="1">
    <location>
        <begin position="445"/>
        <end position="460"/>
    </location>
</feature>
<proteinExistence type="predicted"/>
<feature type="compositionally biased region" description="Gly residues" evidence="1">
    <location>
        <begin position="461"/>
        <end position="493"/>
    </location>
</feature>
<evidence type="ECO:0008006" key="6">
    <source>
        <dbReference type="Google" id="ProtNLM"/>
    </source>
</evidence>
<feature type="compositionally biased region" description="Low complexity" evidence="1">
    <location>
        <begin position="532"/>
        <end position="564"/>
    </location>
</feature>
<dbReference type="InterPro" id="IPR011044">
    <property type="entry name" value="Quino_amine_DH_bsu"/>
</dbReference>
<feature type="compositionally biased region" description="Low complexity" evidence="1">
    <location>
        <begin position="580"/>
        <end position="622"/>
    </location>
</feature>
<feature type="signal peptide" evidence="3">
    <location>
        <begin position="1"/>
        <end position="24"/>
    </location>
</feature>
<reference evidence="4 5" key="1">
    <citation type="submission" date="2018-03" db="EMBL/GenBank/DDBJ databases">
        <title>Genomic Encyclopedia of Archaeal and Bacterial Type Strains, Phase II (KMG-II): from individual species to whole genera.</title>
        <authorList>
            <person name="Goeker M."/>
        </authorList>
    </citation>
    <scope>NUCLEOTIDE SEQUENCE [LARGE SCALE GENOMIC DNA]</scope>
    <source>
        <strain evidence="4 5">DSM 45348</strain>
    </source>
</reference>
<dbReference type="AlphaFoldDB" id="A0A2T0RTU9"/>
<feature type="transmembrane region" description="Helical" evidence="2">
    <location>
        <begin position="344"/>
        <end position="367"/>
    </location>
</feature>
<dbReference type="OrthoDB" id="9801244at2"/>
<feature type="compositionally biased region" description="Gly residues" evidence="1">
    <location>
        <begin position="623"/>
        <end position="634"/>
    </location>
</feature>
<feature type="region of interest" description="Disordered" evidence="1">
    <location>
        <begin position="371"/>
        <end position="414"/>
    </location>
</feature>
<feature type="compositionally biased region" description="Gly residues" evidence="1">
    <location>
        <begin position="504"/>
        <end position="513"/>
    </location>
</feature>
<protein>
    <recommendedName>
        <fullName evidence="6">WD40 repeat protein</fullName>
    </recommendedName>
</protein>
<evidence type="ECO:0000313" key="4">
    <source>
        <dbReference type="EMBL" id="PRY24616.1"/>
    </source>
</evidence>
<keyword evidence="3" id="KW-0732">Signal</keyword>
<feature type="chain" id="PRO_5015537166" description="WD40 repeat protein" evidence="3">
    <location>
        <begin position="25"/>
        <end position="724"/>
    </location>
</feature>
<organism evidence="4 5">
    <name type="scientific">Pseudosporangium ferrugineum</name>
    <dbReference type="NCBI Taxonomy" id="439699"/>
    <lineage>
        <taxon>Bacteria</taxon>
        <taxon>Bacillati</taxon>
        <taxon>Actinomycetota</taxon>
        <taxon>Actinomycetes</taxon>
        <taxon>Micromonosporales</taxon>
        <taxon>Micromonosporaceae</taxon>
        <taxon>Pseudosporangium</taxon>
    </lineage>
</organism>
<feature type="region of interest" description="Disordered" evidence="1">
    <location>
        <begin position="432"/>
        <end position="724"/>
    </location>
</feature>
<feature type="compositionally biased region" description="Gly residues" evidence="1">
    <location>
        <begin position="642"/>
        <end position="660"/>
    </location>
</feature>
<name>A0A2T0RTU9_9ACTN</name>
<keyword evidence="5" id="KW-1185">Reference proteome</keyword>
<evidence type="ECO:0000313" key="5">
    <source>
        <dbReference type="Proteomes" id="UP000239209"/>
    </source>
</evidence>
<gene>
    <name evidence="4" type="ORF">CLV70_11354</name>
</gene>
<dbReference type="RefSeq" id="WP_158277826.1">
    <property type="nucleotide sequence ID" value="NZ_PVZG01000013.1"/>
</dbReference>
<keyword evidence="2" id="KW-1133">Transmembrane helix</keyword>
<accession>A0A2T0RTU9</accession>
<keyword evidence="2" id="KW-0472">Membrane</keyword>
<dbReference type="EMBL" id="PVZG01000013">
    <property type="protein sequence ID" value="PRY24616.1"/>
    <property type="molecule type" value="Genomic_DNA"/>
</dbReference>
<evidence type="ECO:0000256" key="3">
    <source>
        <dbReference type="SAM" id="SignalP"/>
    </source>
</evidence>
<dbReference type="SUPFAM" id="SSF50969">
    <property type="entry name" value="YVTN repeat-like/Quinoprotein amine dehydrogenase"/>
    <property type="match status" value="1"/>
</dbReference>
<keyword evidence="2" id="KW-0812">Transmembrane</keyword>
<evidence type="ECO:0000256" key="1">
    <source>
        <dbReference type="SAM" id="MobiDB-lite"/>
    </source>
</evidence>
<evidence type="ECO:0000256" key="2">
    <source>
        <dbReference type="SAM" id="Phobius"/>
    </source>
</evidence>